<keyword evidence="4" id="KW-0249">Electron transport</keyword>
<dbReference type="NCBIfam" id="TIGR02180">
    <property type="entry name" value="GRX_euk"/>
    <property type="match status" value="1"/>
</dbReference>
<dbReference type="PROSITE" id="PS51354">
    <property type="entry name" value="GLUTAREDOXIN_2"/>
    <property type="match status" value="1"/>
</dbReference>
<dbReference type="Proteomes" id="UP001152320">
    <property type="component" value="Chromosome 14"/>
</dbReference>
<proteinExistence type="inferred from homology"/>
<comment type="subunit">
    <text evidence="9">Monomer; active form. Homodimer; inactive form. The homodimer is probably linked by 1 2Fe-2S cluster.</text>
</comment>
<reference evidence="12" key="1">
    <citation type="submission" date="2021-10" db="EMBL/GenBank/DDBJ databases">
        <title>Tropical sea cucumber genome reveals ecological adaptation and Cuvierian tubules defense mechanism.</title>
        <authorList>
            <person name="Chen T."/>
        </authorList>
    </citation>
    <scope>NUCLEOTIDE SEQUENCE</scope>
    <source>
        <strain evidence="12">Nanhai2018</strain>
        <tissue evidence="12">Muscle</tissue>
    </source>
</reference>
<evidence type="ECO:0000256" key="8">
    <source>
        <dbReference type="ARBA" id="ARBA00037470"/>
    </source>
</evidence>
<dbReference type="EMBL" id="JAIZAY010000014">
    <property type="protein sequence ID" value="KAJ8028952.1"/>
    <property type="molecule type" value="Genomic_DNA"/>
</dbReference>
<comment type="function">
    <text evidence="1">Has a glutathione-disulfide oxidoreductase activity in the presence of NADPH and glutathione reductase. Reduces low molecular weight disulfides and proteins.</text>
</comment>
<dbReference type="InterPro" id="IPR011899">
    <property type="entry name" value="Glutaredoxin_euk/vir"/>
</dbReference>
<dbReference type="InterPro" id="IPR011767">
    <property type="entry name" value="GLR_AS"/>
</dbReference>
<comment type="similarity">
    <text evidence="2">Belongs to the glutaredoxin family.</text>
</comment>
<evidence type="ECO:0000259" key="11">
    <source>
        <dbReference type="Pfam" id="PF00462"/>
    </source>
</evidence>
<comment type="function">
    <text evidence="8">Glutathione-dependent oxidoreductase that facilitates the maintenance of mitochondrial redox homeostasis upon induction of apoptosis by oxidative stress. Involved in response to hydrogen peroxide and regulation of apoptosis caused by oxidative stress. Acts as a very efficient catalyst of monothiol reactions because of its high affinity for protein glutathione-mixed disulfides. Can receive electrons not only from glutathione (GSH), but also from thioredoxin reductase supporting both monothiol and dithiol reactions. Efficiently catalyzes both glutathionylation and deglutathionylation of mitochondrial complex I, which in turn regulates the superoxide production by the complex. Overexpression decreases the susceptibility to apoptosis and prevents loss of cardiolipin and cytochrome c release.</text>
</comment>
<dbReference type="InterPro" id="IPR036249">
    <property type="entry name" value="Thioredoxin-like_sf"/>
</dbReference>
<evidence type="ECO:0000313" key="13">
    <source>
        <dbReference type="Proteomes" id="UP001152320"/>
    </source>
</evidence>
<dbReference type="SUPFAM" id="SSF52833">
    <property type="entry name" value="Thioredoxin-like"/>
    <property type="match status" value="1"/>
</dbReference>
<dbReference type="GO" id="GO:0005737">
    <property type="term" value="C:cytoplasm"/>
    <property type="evidence" value="ECO:0007669"/>
    <property type="project" value="TreeGrafter"/>
</dbReference>
<keyword evidence="13" id="KW-1185">Reference proteome</keyword>
<evidence type="ECO:0000256" key="3">
    <source>
        <dbReference type="ARBA" id="ARBA00022448"/>
    </source>
</evidence>
<feature type="domain" description="Glutaredoxin" evidence="11">
    <location>
        <begin position="15"/>
        <end position="78"/>
    </location>
</feature>
<keyword evidence="7" id="KW-0676">Redox-active center</keyword>
<dbReference type="FunFam" id="3.40.30.10:FF:000026">
    <property type="entry name" value="Glutaredoxin 2"/>
    <property type="match status" value="1"/>
</dbReference>
<gene>
    <name evidence="12" type="ORF">HOLleu_28214</name>
</gene>
<organism evidence="12 13">
    <name type="scientific">Holothuria leucospilota</name>
    <name type="common">Black long sea cucumber</name>
    <name type="synonym">Mertensiothuria leucospilota</name>
    <dbReference type="NCBI Taxonomy" id="206669"/>
    <lineage>
        <taxon>Eukaryota</taxon>
        <taxon>Metazoa</taxon>
        <taxon>Echinodermata</taxon>
        <taxon>Eleutherozoa</taxon>
        <taxon>Echinozoa</taxon>
        <taxon>Holothuroidea</taxon>
        <taxon>Aspidochirotacea</taxon>
        <taxon>Aspidochirotida</taxon>
        <taxon>Holothuriidae</taxon>
        <taxon>Holothuria</taxon>
    </lineage>
</organism>
<dbReference type="InterPro" id="IPR002109">
    <property type="entry name" value="Glutaredoxin"/>
</dbReference>
<accession>A0A9Q1BLN3</accession>
<dbReference type="InterPro" id="IPR014025">
    <property type="entry name" value="Glutaredoxin_subgr"/>
</dbReference>
<sequence>MVKAFVDAQIKDNKVVVFSKTYCPYCRMAKSALAAAGYEDYALLELDERDDGDAMQTYLAQLTGGRTVPRVFIGGKFVGGGSEVQALQQQGKLVPMLKEVGAL</sequence>
<evidence type="ECO:0000256" key="7">
    <source>
        <dbReference type="ARBA" id="ARBA00023284"/>
    </source>
</evidence>
<dbReference type="PROSITE" id="PS00195">
    <property type="entry name" value="GLUTAREDOXIN_1"/>
    <property type="match status" value="1"/>
</dbReference>
<evidence type="ECO:0000256" key="9">
    <source>
        <dbReference type="ARBA" id="ARBA00038558"/>
    </source>
</evidence>
<evidence type="ECO:0000256" key="2">
    <source>
        <dbReference type="ARBA" id="ARBA00007787"/>
    </source>
</evidence>
<dbReference type="CDD" id="cd03419">
    <property type="entry name" value="GRX_GRXh_1_2_like"/>
    <property type="match status" value="1"/>
</dbReference>
<keyword evidence="3" id="KW-0813">Transport</keyword>
<dbReference type="GO" id="GO:0015038">
    <property type="term" value="F:glutathione disulfide oxidoreductase activity"/>
    <property type="evidence" value="ECO:0007669"/>
    <property type="project" value="TreeGrafter"/>
</dbReference>
<keyword evidence="6" id="KW-0318">Glutathionylation</keyword>
<dbReference type="PRINTS" id="PR00160">
    <property type="entry name" value="GLUTAREDOXIN"/>
</dbReference>
<evidence type="ECO:0000256" key="6">
    <source>
        <dbReference type="ARBA" id="ARBA00023206"/>
    </source>
</evidence>
<dbReference type="Gene3D" id="3.40.30.10">
    <property type="entry name" value="Glutaredoxin"/>
    <property type="match status" value="1"/>
</dbReference>
<evidence type="ECO:0000256" key="5">
    <source>
        <dbReference type="ARBA" id="ARBA00023157"/>
    </source>
</evidence>
<dbReference type="OrthoDB" id="418495at2759"/>
<evidence type="ECO:0000313" key="12">
    <source>
        <dbReference type="EMBL" id="KAJ8028952.1"/>
    </source>
</evidence>
<protein>
    <recommendedName>
        <fullName evidence="10">Glutaredoxin-2, mitochondrial</fullName>
    </recommendedName>
</protein>
<dbReference type="GO" id="GO:0034599">
    <property type="term" value="P:cellular response to oxidative stress"/>
    <property type="evidence" value="ECO:0007669"/>
    <property type="project" value="TreeGrafter"/>
</dbReference>
<dbReference type="AlphaFoldDB" id="A0A9Q1BLN3"/>
<comment type="caution">
    <text evidence="12">The sequence shown here is derived from an EMBL/GenBank/DDBJ whole genome shotgun (WGS) entry which is preliminary data.</text>
</comment>
<dbReference type="PANTHER" id="PTHR45694:SF18">
    <property type="entry name" value="GLUTAREDOXIN-1-RELATED"/>
    <property type="match status" value="1"/>
</dbReference>
<keyword evidence="5" id="KW-1015">Disulfide bond</keyword>
<dbReference type="PANTHER" id="PTHR45694">
    <property type="entry name" value="GLUTAREDOXIN 2"/>
    <property type="match status" value="1"/>
</dbReference>
<dbReference type="Pfam" id="PF00462">
    <property type="entry name" value="Glutaredoxin"/>
    <property type="match status" value="1"/>
</dbReference>
<evidence type="ECO:0000256" key="10">
    <source>
        <dbReference type="ARBA" id="ARBA00039819"/>
    </source>
</evidence>
<name>A0A9Q1BLN3_HOLLE</name>
<evidence type="ECO:0000256" key="1">
    <source>
        <dbReference type="ARBA" id="ARBA00002549"/>
    </source>
</evidence>
<evidence type="ECO:0000256" key="4">
    <source>
        <dbReference type="ARBA" id="ARBA00022982"/>
    </source>
</evidence>